<evidence type="ECO:0000313" key="3">
    <source>
        <dbReference type="EMBL" id="CAF1237323.1"/>
    </source>
</evidence>
<evidence type="ECO:0000313" key="2">
    <source>
        <dbReference type="EMBL" id="CAF1076309.1"/>
    </source>
</evidence>
<evidence type="ECO:0000313" key="4">
    <source>
        <dbReference type="EMBL" id="CAF3565781.1"/>
    </source>
</evidence>
<dbReference type="Proteomes" id="UP000663864">
    <property type="component" value="Unassembled WGS sequence"/>
</dbReference>
<evidence type="ECO:0000313" key="5">
    <source>
        <dbReference type="EMBL" id="CAF3731458.1"/>
    </source>
</evidence>
<dbReference type="AlphaFoldDB" id="A0A814M8R2"/>
<gene>
    <name evidence="5" type="ORF">JBS370_LOCUS11438</name>
    <name evidence="4" type="ORF">OTI717_LOCUS5043</name>
    <name evidence="2" type="ORF">RFH988_LOCUS18043</name>
    <name evidence="3" type="ORF">ZHD862_LOCUS24689</name>
</gene>
<name>A0A814M8R2_9BILA</name>
<feature type="compositionally biased region" description="Basic and acidic residues" evidence="1">
    <location>
        <begin position="311"/>
        <end position="320"/>
    </location>
</feature>
<evidence type="ECO:0000313" key="6">
    <source>
        <dbReference type="Proteomes" id="UP000663882"/>
    </source>
</evidence>
<proteinExistence type="predicted"/>
<feature type="region of interest" description="Disordered" evidence="1">
    <location>
        <begin position="308"/>
        <end position="337"/>
    </location>
</feature>
<reference evidence="2" key="1">
    <citation type="submission" date="2021-02" db="EMBL/GenBank/DDBJ databases">
        <authorList>
            <person name="Nowell W R."/>
        </authorList>
    </citation>
    <scope>NUCLEOTIDE SEQUENCE</scope>
</reference>
<dbReference type="Proteomes" id="UP000663823">
    <property type="component" value="Unassembled WGS sequence"/>
</dbReference>
<dbReference type="EMBL" id="CAJOAX010000319">
    <property type="protein sequence ID" value="CAF3565781.1"/>
    <property type="molecule type" value="Genomic_DNA"/>
</dbReference>
<dbReference type="Proteomes" id="UP000663882">
    <property type="component" value="Unassembled WGS sequence"/>
</dbReference>
<organism evidence="2 6">
    <name type="scientific">Rotaria sordida</name>
    <dbReference type="NCBI Taxonomy" id="392033"/>
    <lineage>
        <taxon>Eukaryota</taxon>
        <taxon>Metazoa</taxon>
        <taxon>Spiralia</taxon>
        <taxon>Gnathifera</taxon>
        <taxon>Rotifera</taxon>
        <taxon>Eurotatoria</taxon>
        <taxon>Bdelloidea</taxon>
        <taxon>Philodinida</taxon>
        <taxon>Philodinidae</taxon>
        <taxon>Rotaria</taxon>
    </lineage>
</organism>
<feature type="compositionally biased region" description="Low complexity" evidence="1">
    <location>
        <begin position="1"/>
        <end position="10"/>
    </location>
</feature>
<dbReference type="EMBL" id="CAJOBD010000881">
    <property type="protein sequence ID" value="CAF3731458.1"/>
    <property type="molecule type" value="Genomic_DNA"/>
</dbReference>
<dbReference type="Proteomes" id="UP000663836">
    <property type="component" value="Unassembled WGS sequence"/>
</dbReference>
<feature type="region of interest" description="Disordered" evidence="1">
    <location>
        <begin position="1"/>
        <end position="24"/>
    </location>
</feature>
<protein>
    <submittedName>
        <fullName evidence="2">Uncharacterized protein</fullName>
    </submittedName>
</protein>
<dbReference type="EMBL" id="CAJNOT010001697">
    <property type="protein sequence ID" value="CAF1237323.1"/>
    <property type="molecule type" value="Genomic_DNA"/>
</dbReference>
<sequence>MATATPPTATGIARGSSLHSSLGTVAPLNTPTRRFYGSQDQVGVQPLGVPNPNIYVVQPFKNASIPKDYVYAKKNAPNPGENLLNSTIDLINHFTSCYEAVKHQLQDEHIKEREILLNSRSMTVTGTNNTVSRNGLHRPAKQARLRPLIQHQTQQTREGDQEPSIENCIGISPIPVTKADDLVKVYDEKLRLLRKLKPEFFDSQGNLISRNPQRAYSYSQASIPSSKKSTVSSFRTPYNTLLTAENIPFDDRRTFLTEFANEEEDNDKNNEDEQKLTPVMSTQQTNSLNEIMKNNYVLKVLEIKTMSSATSKRDRTKSASDKGSYYPYKGNATAKTT</sequence>
<dbReference type="EMBL" id="CAJNOO010000995">
    <property type="protein sequence ID" value="CAF1076309.1"/>
    <property type="molecule type" value="Genomic_DNA"/>
</dbReference>
<accession>A0A814M8R2</accession>
<dbReference type="OrthoDB" id="10017966at2759"/>
<comment type="caution">
    <text evidence="2">The sequence shown here is derived from an EMBL/GenBank/DDBJ whole genome shotgun (WGS) entry which is preliminary data.</text>
</comment>
<evidence type="ECO:0000256" key="1">
    <source>
        <dbReference type="SAM" id="MobiDB-lite"/>
    </source>
</evidence>